<comment type="caution">
    <text evidence="2">The sequence shown here is derived from an EMBL/GenBank/DDBJ whole genome shotgun (WGS) entry which is preliminary data.</text>
</comment>
<feature type="region of interest" description="Disordered" evidence="1">
    <location>
        <begin position="1"/>
        <end position="98"/>
    </location>
</feature>
<evidence type="ECO:0000256" key="1">
    <source>
        <dbReference type="SAM" id="MobiDB-lite"/>
    </source>
</evidence>
<accession>A0A8T0TLQ5</accession>
<sequence>MPPWSKQLSPLPPMHRLHLRSRGLTRSAWPPPRATSATPSPPSSECAPPPLRARPCRPPSRGAQVLRRPRPPRPRRLPPRAGHPLRRIRRPLHRQRPPQLLLQATRFGSPPLRCDHRGWHGITDRIGKRAESVRRNA</sequence>
<dbReference type="Proteomes" id="UP000823388">
    <property type="component" value="Chromosome 4K"/>
</dbReference>
<dbReference type="EMBL" id="CM029043">
    <property type="protein sequence ID" value="KAG2611790.1"/>
    <property type="molecule type" value="Genomic_DNA"/>
</dbReference>
<organism evidence="2 3">
    <name type="scientific">Panicum virgatum</name>
    <name type="common">Blackwell switchgrass</name>
    <dbReference type="NCBI Taxonomy" id="38727"/>
    <lineage>
        <taxon>Eukaryota</taxon>
        <taxon>Viridiplantae</taxon>
        <taxon>Streptophyta</taxon>
        <taxon>Embryophyta</taxon>
        <taxon>Tracheophyta</taxon>
        <taxon>Spermatophyta</taxon>
        <taxon>Magnoliopsida</taxon>
        <taxon>Liliopsida</taxon>
        <taxon>Poales</taxon>
        <taxon>Poaceae</taxon>
        <taxon>PACMAD clade</taxon>
        <taxon>Panicoideae</taxon>
        <taxon>Panicodae</taxon>
        <taxon>Paniceae</taxon>
        <taxon>Panicinae</taxon>
        <taxon>Panicum</taxon>
        <taxon>Panicum sect. Hiantes</taxon>
    </lineage>
</organism>
<evidence type="ECO:0000313" key="2">
    <source>
        <dbReference type="EMBL" id="KAG2611790.1"/>
    </source>
</evidence>
<feature type="compositionally biased region" description="Basic residues" evidence="1">
    <location>
        <begin position="67"/>
        <end position="96"/>
    </location>
</feature>
<reference evidence="2" key="1">
    <citation type="submission" date="2020-05" db="EMBL/GenBank/DDBJ databases">
        <title>WGS assembly of Panicum virgatum.</title>
        <authorList>
            <person name="Lovell J.T."/>
            <person name="Jenkins J."/>
            <person name="Shu S."/>
            <person name="Juenger T.E."/>
            <person name="Schmutz J."/>
        </authorList>
    </citation>
    <scope>NUCLEOTIDE SEQUENCE</scope>
    <source>
        <strain evidence="2">AP13</strain>
    </source>
</reference>
<feature type="compositionally biased region" description="Pro residues" evidence="1">
    <location>
        <begin position="29"/>
        <end position="58"/>
    </location>
</feature>
<protein>
    <submittedName>
        <fullName evidence="2">Uncharacterized protein</fullName>
    </submittedName>
</protein>
<gene>
    <name evidence="2" type="ORF">PVAP13_4KG156230</name>
</gene>
<proteinExistence type="predicted"/>
<name>A0A8T0TLQ5_PANVG</name>
<evidence type="ECO:0000313" key="3">
    <source>
        <dbReference type="Proteomes" id="UP000823388"/>
    </source>
</evidence>
<dbReference type="AlphaFoldDB" id="A0A8T0TLQ5"/>
<keyword evidence="3" id="KW-1185">Reference proteome</keyword>